<dbReference type="RefSeq" id="WP_073453033.1">
    <property type="nucleotide sequence ID" value="NZ_LCYA01000226.1"/>
</dbReference>
<evidence type="ECO:0000256" key="1">
    <source>
        <dbReference type="SAM" id="SignalP"/>
    </source>
</evidence>
<name>A0A109LAK0_PSEFL</name>
<accession>A0A109LAK0</accession>
<organism evidence="2 3">
    <name type="scientific">Pseudomonas fluorescens</name>
    <dbReference type="NCBI Taxonomy" id="294"/>
    <lineage>
        <taxon>Bacteria</taxon>
        <taxon>Pseudomonadati</taxon>
        <taxon>Pseudomonadota</taxon>
        <taxon>Gammaproteobacteria</taxon>
        <taxon>Pseudomonadales</taxon>
        <taxon>Pseudomonadaceae</taxon>
        <taxon>Pseudomonas</taxon>
    </lineage>
</organism>
<gene>
    <name evidence="2" type="ORF">PFLmoz3_06025</name>
</gene>
<dbReference type="PATRIC" id="fig|294.194.peg.6682"/>
<dbReference type="Proteomes" id="UP000061348">
    <property type="component" value="Unassembled WGS sequence"/>
</dbReference>
<evidence type="ECO:0000313" key="3">
    <source>
        <dbReference type="Proteomes" id="UP000061348"/>
    </source>
</evidence>
<reference evidence="2 3" key="1">
    <citation type="submission" date="2015-05" db="EMBL/GenBank/DDBJ databases">
        <title>A genomic and transcriptomic approach to investigate the blue pigment phenotype in Pseudomonas fluorescens.</title>
        <authorList>
            <person name="Andreani N.A."/>
            <person name="Cardazzo B."/>
        </authorList>
    </citation>
    <scope>NUCLEOTIDE SEQUENCE [LARGE SCALE GENOMIC DNA]</scope>
    <source>
        <strain evidence="2 3">Ps_22</strain>
    </source>
</reference>
<comment type="caution">
    <text evidence="2">The sequence shown here is derived from an EMBL/GenBank/DDBJ whole genome shotgun (WGS) entry which is preliminary data.</text>
</comment>
<protein>
    <recommendedName>
        <fullName evidence="4">Lipoprotein</fullName>
    </recommendedName>
</protein>
<keyword evidence="1" id="KW-0732">Signal</keyword>
<proteinExistence type="predicted"/>
<dbReference type="AlphaFoldDB" id="A0A109LAK0"/>
<feature type="chain" id="PRO_5007138213" description="Lipoprotein" evidence="1">
    <location>
        <begin position="23"/>
        <end position="238"/>
    </location>
</feature>
<feature type="signal peptide" evidence="1">
    <location>
        <begin position="1"/>
        <end position="22"/>
    </location>
</feature>
<evidence type="ECO:0000313" key="2">
    <source>
        <dbReference type="EMBL" id="KWV84034.1"/>
    </source>
</evidence>
<sequence length="238" mass="26989">MKNIGRTVGIVTGLMFSAMSFADSDCPNTTYDSGYKKQLPVVGRDELIKTNTPLFANGKITCLIGLNYRKMSENEKLRIETGSFKNIKYRIYYTDGSGSIQGDKNSTLDTIKDLHVTNWSTGCKVDGMEDKHWCYIQKKDLMVGIWKDGKSFISIGSEHFPNSNIAIRIDQQTPNSASAESGFNRKQTTQIIEQLKSGSKALTRYQEWPYEQNKDQTIDLYGFAEAWEIINTVYRTPK</sequence>
<evidence type="ECO:0008006" key="4">
    <source>
        <dbReference type="Google" id="ProtNLM"/>
    </source>
</evidence>
<dbReference type="EMBL" id="LCYA01000226">
    <property type="protein sequence ID" value="KWV84034.1"/>
    <property type="molecule type" value="Genomic_DNA"/>
</dbReference>